<evidence type="ECO:0000313" key="3">
    <source>
        <dbReference type="Proteomes" id="UP000291187"/>
    </source>
</evidence>
<dbReference type="InterPro" id="IPR010982">
    <property type="entry name" value="Lambda_DNA-bd_dom_sf"/>
</dbReference>
<dbReference type="AlphaFoldDB" id="A0A4Q5AAZ2"/>
<dbReference type="SUPFAM" id="SSF47413">
    <property type="entry name" value="lambda repressor-like DNA-binding domains"/>
    <property type="match status" value="1"/>
</dbReference>
<dbReference type="InterPro" id="IPR001387">
    <property type="entry name" value="Cro/C1-type_HTH"/>
</dbReference>
<protein>
    <recommendedName>
        <fullName evidence="1">HTH cro/C1-type domain-containing protein</fullName>
    </recommendedName>
</protein>
<gene>
    <name evidence="2" type="ORF">PG2071B_0282</name>
</gene>
<organism evidence="2 3">
    <name type="scientific">Bifidobacterium pseudolongum subsp. globosum</name>
    <dbReference type="NCBI Taxonomy" id="1690"/>
    <lineage>
        <taxon>Bacteria</taxon>
        <taxon>Bacillati</taxon>
        <taxon>Actinomycetota</taxon>
        <taxon>Actinomycetes</taxon>
        <taxon>Bifidobacteriales</taxon>
        <taxon>Bifidobacteriaceae</taxon>
        <taxon>Bifidobacterium</taxon>
    </lineage>
</organism>
<evidence type="ECO:0000313" key="2">
    <source>
        <dbReference type="EMBL" id="RYQ20861.1"/>
    </source>
</evidence>
<proteinExistence type="predicted"/>
<reference evidence="2 3" key="1">
    <citation type="submission" date="2018-12" db="EMBL/GenBank/DDBJ databases">
        <title>Unveiling genomic diversity among members of the Bifidobacterium pseudolongum species, a widely distributed gut commensal of the animal kingdom.</title>
        <authorList>
            <person name="Lugli G.A."/>
            <person name="Duranti S."/>
            <person name="Albert K."/>
            <person name="Mancabelli L."/>
            <person name="Napoli S."/>
            <person name="Viappiani A."/>
            <person name="Anzalone R."/>
            <person name="Longhi G."/>
            <person name="Milani C."/>
            <person name="Turroni F."/>
            <person name="Alessandri G."/>
            <person name="Sela D.A."/>
            <person name="Van Sinderen D."/>
            <person name="Ventura M."/>
        </authorList>
    </citation>
    <scope>NUCLEOTIDE SEQUENCE [LARGE SCALE GENOMIC DNA]</scope>
    <source>
        <strain evidence="2 3">2071B</strain>
    </source>
</reference>
<sequence length="95" mass="10695">MRKHAHIMSSMKHIELRAGHFPEVLQAEIDKRGASLRDLEAKTGIPKSTISRKLDFGNFSIEEADRLSAALGVKLSTLIRRAEKYDCSTSNQKEK</sequence>
<dbReference type="Pfam" id="PF13443">
    <property type="entry name" value="HTH_26"/>
    <property type="match status" value="1"/>
</dbReference>
<dbReference type="Gene3D" id="1.10.260.40">
    <property type="entry name" value="lambda repressor-like DNA-binding domains"/>
    <property type="match status" value="1"/>
</dbReference>
<comment type="caution">
    <text evidence="2">The sequence shown here is derived from an EMBL/GenBank/DDBJ whole genome shotgun (WGS) entry which is preliminary data.</text>
</comment>
<name>A0A4Q5AAZ2_9BIFI</name>
<dbReference type="EMBL" id="RYUM01000003">
    <property type="protein sequence ID" value="RYQ20861.1"/>
    <property type="molecule type" value="Genomic_DNA"/>
</dbReference>
<evidence type="ECO:0000259" key="1">
    <source>
        <dbReference type="Pfam" id="PF13443"/>
    </source>
</evidence>
<accession>A0A4Q5AAZ2</accession>
<feature type="domain" description="HTH cro/C1-type" evidence="1">
    <location>
        <begin position="26"/>
        <end position="80"/>
    </location>
</feature>
<dbReference type="CDD" id="cd00093">
    <property type="entry name" value="HTH_XRE"/>
    <property type="match status" value="1"/>
</dbReference>
<dbReference type="GO" id="GO:0003677">
    <property type="term" value="F:DNA binding"/>
    <property type="evidence" value="ECO:0007669"/>
    <property type="project" value="InterPro"/>
</dbReference>
<dbReference type="Proteomes" id="UP000291187">
    <property type="component" value="Unassembled WGS sequence"/>
</dbReference>